<dbReference type="GO" id="GO:0030276">
    <property type="term" value="F:clathrin binding"/>
    <property type="evidence" value="ECO:0007669"/>
    <property type="project" value="TreeGrafter"/>
</dbReference>
<reference evidence="3" key="1">
    <citation type="submission" date="2019-07" db="EMBL/GenBank/DDBJ databases">
        <title>Hyphodiscus hymeniophilus genome sequencing and assembly.</title>
        <authorList>
            <person name="Kramer G."/>
            <person name="Nodwell J."/>
        </authorList>
    </citation>
    <scope>NUCLEOTIDE SEQUENCE</scope>
    <source>
        <strain evidence="3">ATCC 34498</strain>
    </source>
</reference>
<dbReference type="EMBL" id="VNKQ01000004">
    <property type="protein sequence ID" value="KAG0651391.1"/>
    <property type="molecule type" value="Genomic_DNA"/>
</dbReference>
<feature type="region of interest" description="Disordered" evidence="1">
    <location>
        <begin position="482"/>
        <end position="502"/>
    </location>
</feature>
<dbReference type="OrthoDB" id="4033880at2759"/>
<proteinExistence type="predicted"/>
<dbReference type="SMART" id="SM00273">
    <property type="entry name" value="ENTH"/>
    <property type="match status" value="1"/>
</dbReference>
<feature type="compositionally biased region" description="Basic and acidic residues" evidence="1">
    <location>
        <begin position="324"/>
        <end position="343"/>
    </location>
</feature>
<dbReference type="GO" id="GO:0005829">
    <property type="term" value="C:cytosol"/>
    <property type="evidence" value="ECO:0007669"/>
    <property type="project" value="GOC"/>
</dbReference>
<dbReference type="Gene3D" id="1.25.40.90">
    <property type="match status" value="1"/>
</dbReference>
<feature type="compositionally biased region" description="Polar residues" evidence="1">
    <location>
        <begin position="543"/>
        <end position="563"/>
    </location>
</feature>
<dbReference type="Pfam" id="PF01417">
    <property type="entry name" value="ENTH"/>
    <property type="match status" value="1"/>
</dbReference>
<feature type="region of interest" description="Disordered" evidence="1">
    <location>
        <begin position="438"/>
        <end position="468"/>
    </location>
</feature>
<sequence length="574" mass="60099">MQSSIALCSAPHKTSSRCAATAIAIAIAIAIATRLLQLRPWPEAASCLPALAIGCSEEEETHIEVTFTVMDLASLKEAAANLSLYDLKAGVRKVQNAVMNYTEMEAKVREATNNNPWGQLLNEIMPMIYKRFTEKAAEEWRQIYKGLQLLEFLIKNGSERVIDDARSHLTLLKMLRQFHFIDQNGKDQGLNVRNRAKELAELLSDVDRIRSERKKARATRNKYTGVEGGAGLGGGFSSGGDSRYGGFGSEEGAYGGYSGGVYGDGGGFGGQTSDFRDSGSRSDSAGGGASGGRDRFEEYDEYDEGAVAAPGRRQADTSSSSRRKPSERAAAKKPEPPKKKEPEVDLFSFDDPIPTSAPVAAPIFSSNNADDDDFDDFQSATPSVPTAAPTFSPLSPPTATTTVTTQYAAPQPVSAPKAANLSDLVGFSSISPAPSANATPINYSAFSPPAVSQPRQAPVPTAYQGSQPNYFTSVQAPIAQAKPVSGASSVKSPGASSAKSGGDAFGSIWSSASAGIKKTGTPTSGPALGQLAKEKASAGIWGASSSTTPALSPYQGQKPAQGQSLGGGLDDLLG</sequence>
<dbReference type="AlphaFoldDB" id="A0A9P7AZQ0"/>
<dbReference type="GO" id="GO:0030125">
    <property type="term" value="C:clathrin vesicle coat"/>
    <property type="evidence" value="ECO:0007669"/>
    <property type="project" value="TreeGrafter"/>
</dbReference>
<dbReference type="SUPFAM" id="SSF48464">
    <property type="entry name" value="ENTH/VHS domain"/>
    <property type="match status" value="1"/>
</dbReference>
<accession>A0A9P7AZQ0</accession>
<feature type="compositionally biased region" description="Low complexity" evidence="1">
    <location>
        <begin position="385"/>
        <end position="407"/>
    </location>
</feature>
<dbReference type="InterPro" id="IPR013809">
    <property type="entry name" value="ENTH"/>
</dbReference>
<feature type="domain" description="ENTH" evidence="2">
    <location>
        <begin position="79"/>
        <end position="213"/>
    </location>
</feature>
<dbReference type="PROSITE" id="PS50942">
    <property type="entry name" value="ENTH"/>
    <property type="match status" value="1"/>
</dbReference>
<dbReference type="GO" id="GO:0005886">
    <property type="term" value="C:plasma membrane"/>
    <property type="evidence" value="ECO:0007669"/>
    <property type="project" value="TreeGrafter"/>
</dbReference>
<dbReference type="GO" id="GO:0006895">
    <property type="term" value="P:Golgi to endosome transport"/>
    <property type="evidence" value="ECO:0007669"/>
    <property type="project" value="TreeGrafter"/>
</dbReference>
<evidence type="ECO:0000259" key="2">
    <source>
        <dbReference type="PROSITE" id="PS50942"/>
    </source>
</evidence>
<keyword evidence="4" id="KW-1185">Reference proteome</keyword>
<protein>
    <submittedName>
        <fullName evidence="3">ENTH domain-containing</fullName>
    </submittedName>
</protein>
<dbReference type="PANTHER" id="PTHR12276:SF45">
    <property type="entry name" value="CLATHRIN INTERACTOR 1"/>
    <property type="match status" value="1"/>
</dbReference>
<dbReference type="GO" id="GO:0005543">
    <property type="term" value="F:phospholipid binding"/>
    <property type="evidence" value="ECO:0007669"/>
    <property type="project" value="TreeGrafter"/>
</dbReference>
<evidence type="ECO:0000313" key="4">
    <source>
        <dbReference type="Proteomes" id="UP000785200"/>
    </source>
</evidence>
<dbReference type="GO" id="GO:0006897">
    <property type="term" value="P:endocytosis"/>
    <property type="evidence" value="ECO:0007669"/>
    <property type="project" value="TreeGrafter"/>
</dbReference>
<dbReference type="Proteomes" id="UP000785200">
    <property type="component" value="Unassembled WGS sequence"/>
</dbReference>
<feature type="region of interest" description="Disordered" evidence="1">
    <location>
        <begin position="515"/>
        <end position="574"/>
    </location>
</feature>
<dbReference type="InterPro" id="IPR008942">
    <property type="entry name" value="ENTH_VHS"/>
</dbReference>
<feature type="region of interest" description="Disordered" evidence="1">
    <location>
        <begin position="214"/>
        <end position="237"/>
    </location>
</feature>
<dbReference type="CDD" id="cd16992">
    <property type="entry name" value="ENTH_Ent3"/>
    <property type="match status" value="1"/>
</dbReference>
<feature type="compositionally biased region" description="Gly residues" evidence="1">
    <location>
        <begin position="226"/>
        <end position="237"/>
    </location>
</feature>
<dbReference type="FunFam" id="1.25.40.90:FF:000006">
    <property type="entry name" value="Clathrin interactor 1"/>
    <property type="match status" value="1"/>
</dbReference>
<evidence type="ECO:0000313" key="3">
    <source>
        <dbReference type="EMBL" id="KAG0651391.1"/>
    </source>
</evidence>
<feature type="compositionally biased region" description="Gly residues" evidence="1">
    <location>
        <begin position="564"/>
        <end position="574"/>
    </location>
</feature>
<comment type="caution">
    <text evidence="3">The sequence shown here is derived from an EMBL/GenBank/DDBJ whole genome shotgun (WGS) entry which is preliminary data.</text>
</comment>
<organism evidence="3 4">
    <name type="scientific">Hyphodiscus hymeniophilus</name>
    <dbReference type="NCBI Taxonomy" id="353542"/>
    <lineage>
        <taxon>Eukaryota</taxon>
        <taxon>Fungi</taxon>
        <taxon>Dikarya</taxon>
        <taxon>Ascomycota</taxon>
        <taxon>Pezizomycotina</taxon>
        <taxon>Leotiomycetes</taxon>
        <taxon>Helotiales</taxon>
        <taxon>Hyphodiscaceae</taxon>
        <taxon>Hyphodiscus</taxon>
    </lineage>
</organism>
<dbReference type="GO" id="GO:0005768">
    <property type="term" value="C:endosome"/>
    <property type="evidence" value="ECO:0007669"/>
    <property type="project" value="TreeGrafter"/>
</dbReference>
<evidence type="ECO:0000256" key="1">
    <source>
        <dbReference type="SAM" id="MobiDB-lite"/>
    </source>
</evidence>
<name>A0A9P7AZQ0_9HELO</name>
<gene>
    <name evidence="3" type="ORF">D0Z07_1991</name>
</gene>
<feature type="region of interest" description="Disordered" evidence="1">
    <location>
        <begin position="268"/>
        <end position="407"/>
    </location>
</feature>
<dbReference type="PANTHER" id="PTHR12276">
    <property type="entry name" value="EPSIN/ENT-RELATED"/>
    <property type="match status" value="1"/>
</dbReference>